<sequence>MKFSKIACVALLSASISTVALATKLEDVQSTKMEEATKTAAYKEIIKAVNSLKAIGYDNLKNWNGDKVGEGANKLSADLNTKIYNALEVIKKQKDAIKGKEDITLKVIGDSTLKITQQGEIKILIKGDDNTAVNGGGDQELTLSLETFKNGNKEKIKEIFAENNRDVWQKFIKAFEEEHNKEQEKRKGLLNIAALELAKDLAKAKPESITGIQDEYTAYVENKNDVENAINVDIKSKQGAVLKATEAANKAVKDVDAKKVTLLSTDFKEIEKQSQLLHTLKKQLDEAKQKESNTDGNQEKAAALKAAIDAGAKLQTKGAGGRELTKQDINIILAGGANLNIADFDNGGAQNFTGDENIGKVLNALIGDAAGSPTGAYKAKNSAQTAIEKVMGEIEKIEIANSQLKASSDLMTKFKDVVAKATSDEGIANAKSKALDDVIKEVAKKTKTADDLKTAQQELKNAANARATGVTKVANLEEKQGEVLGSFTDTVLANDTVKSIVTTYDAKELADTAKALNTSIEQSQRSQNKGTSTDIIMFNTGLATNTRLAKLSNPFNADLALAQAINELEGETFADAGDSLSSVIKEYTNRFNHDNNLWGNIFGGKGKIKDSANPSIWGVTLGYDKAFDNTIVGGFINYAKVQSKDSQVRSESDNYSFGVYSRSYFDQSEIDAKIGYGFGRNELSRHAMDSKIGTSTGKYDSKFFDVDVEYGYVFGLGNAMFIKPIAGLSYTHIKHDGFTEDGNVPAIFGNTTLKTLKAKLGSEFRVYTDNAGYFYITPGVERELSKSANDLSVKFVGSSKDVVFDADKKKNTYITLKTGAEFKITNNLSTNINFGAKAKAKEQYYNGTLGVSYKF</sequence>
<dbReference type="PROSITE" id="PS51208">
    <property type="entry name" value="AUTOTRANSPORTER"/>
    <property type="match status" value="1"/>
</dbReference>
<dbReference type="SMART" id="SM00869">
    <property type="entry name" value="Autotransporter"/>
    <property type="match status" value="1"/>
</dbReference>
<name>A0A6G5QIR7_9BACT</name>
<dbReference type="AlphaFoldDB" id="A0A6G5QIR7"/>
<dbReference type="RefSeq" id="WP_171994247.1">
    <property type="nucleotide sequence ID" value="NZ_CP012542.1"/>
</dbReference>
<reference evidence="3 4" key="1">
    <citation type="submission" date="2016-07" db="EMBL/GenBank/DDBJ databases">
        <title>Comparative genomics of the Campylobacter concisus group.</title>
        <authorList>
            <person name="Miller W.G."/>
            <person name="Yee E."/>
            <person name="Chapman M.H."/>
            <person name="Huynh S."/>
            <person name="Bono J.L."/>
            <person name="On S.L.W."/>
            <person name="StLeger J."/>
            <person name="Foster G."/>
            <person name="Parker C.T."/>
        </authorList>
    </citation>
    <scope>NUCLEOTIDE SEQUENCE [LARGE SCALE GENOMIC DNA]</scope>
    <source>
        <strain evidence="3 4">CCUG 21559</strain>
    </source>
</reference>
<gene>
    <name evidence="3" type="ORF">CMUC_1812</name>
</gene>
<evidence type="ECO:0000313" key="4">
    <source>
        <dbReference type="Proteomes" id="UP000503264"/>
    </source>
</evidence>
<dbReference type="Proteomes" id="UP000503264">
    <property type="component" value="Chromosome"/>
</dbReference>
<evidence type="ECO:0000256" key="1">
    <source>
        <dbReference type="SAM" id="SignalP"/>
    </source>
</evidence>
<feature type="signal peptide" evidence="1">
    <location>
        <begin position="1"/>
        <end position="22"/>
    </location>
</feature>
<keyword evidence="1" id="KW-0732">Signal</keyword>
<feature type="chain" id="PRO_5026237624" evidence="1">
    <location>
        <begin position="23"/>
        <end position="855"/>
    </location>
</feature>
<dbReference type="InterPro" id="IPR005546">
    <property type="entry name" value="Autotransporte_beta"/>
</dbReference>
<dbReference type="Gene3D" id="2.40.128.130">
    <property type="entry name" value="Autotransporter beta-domain"/>
    <property type="match status" value="1"/>
</dbReference>
<evidence type="ECO:0000313" key="3">
    <source>
        <dbReference type="EMBL" id="QCD45560.1"/>
    </source>
</evidence>
<organism evidence="3 4">
    <name type="scientific">Campylobacter mucosalis CCUG 21559</name>
    <dbReference type="NCBI Taxonomy" id="1032067"/>
    <lineage>
        <taxon>Bacteria</taxon>
        <taxon>Pseudomonadati</taxon>
        <taxon>Campylobacterota</taxon>
        <taxon>Epsilonproteobacteria</taxon>
        <taxon>Campylobacterales</taxon>
        <taxon>Campylobacteraceae</taxon>
        <taxon>Campylobacter</taxon>
    </lineage>
</organism>
<dbReference type="InterPro" id="IPR036709">
    <property type="entry name" value="Autotransporte_beta_dom_sf"/>
</dbReference>
<evidence type="ECO:0000259" key="2">
    <source>
        <dbReference type="PROSITE" id="PS51208"/>
    </source>
</evidence>
<feature type="domain" description="Autotransporter" evidence="2">
    <location>
        <begin position="590"/>
        <end position="855"/>
    </location>
</feature>
<dbReference type="Pfam" id="PF03797">
    <property type="entry name" value="Autotransporter"/>
    <property type="match status" value="1"/>
</dbReference>
<accession>A0A6G5QIR7</accession>
<dbReference type="EMBL" id="CP012542">
    <property type="protein sequence ID" value="QCD45560.1"/>
    <property type="molecule type" value="Genomic_DNA"/>
</dbReference>
<proteinExistence type="predicted"/>
<keyword evidence="4" id="KW-1185">Reference proteome</keyword>
<dbReference type="SUPFAM" id="SSF103515">
    <property type="entry name" value="Autotransporter"/>
    <property type="match status" value="1"/>
</dbReference>
<protein>
    <submittedName>
        <fullName evidence="3">Putative autotransporter beta-domain protein</fullName>
    </submittedName>
</protein>